<feature type="compositionally biased region" description="Basic and acidic residues" evidence="5">
    <location>
        <begin position="1284"/>
        <end position="1305"/>
    </location>
</feature>
<feature type="compositionally biased region" description="Gly residues" evidence="5">
    <location>
        <begin position="133"/>
        <end position="150"/>
    </location>
</feature>
<feature type="region of interest" description="Disordered" evidence="5">
    <location>
        <begin position="1"/>
        <end position="227"/>
    </location>
</feature>
<feature type="compositionally biased region" description="Polar residues" evidence="5">
    <location>
        <begin position="264"/>
        <end position="281"/>
    </location>
</feature>
<dbReference type="FunFam" id="3.30.70.330:FF:000011">
    <property type="entry name" value="trinucleotide repeat-containing gene 6A protein-like"/>
    <property type="match status" value="1"/>
</dbReference>
<feature type="compositionally biased region" description="Low complexity" evidence="5">
    <location>
        <begin position="355"/>
        <end position="369"/>
    </location>
</feature>
<feature type="compositionally biased region" description="Gly residues" evidence="5">
    <location>
        <begin position="898"/>
        <end position="915"/>
    </location>
</feature>
<evidence type="ECO:0000256" key="1">
    <source>
        <dbReference type="ARBA" id="ARBA00007302"/>
    </source>
</evidence>
<keyword evidence="3" id="KW-0694">RNA-binding</keyword>
<feature type="domain" description="TNRC6 PABC binding" evidence="6">
    <location>
        <begin position="1543"/>
        <end position="1814"/>
    </location>
</feature>
<feature type="compositionally biased region" description="Low complexity" evidence="5">
    <location>
        <begin position="490"/>
        <end position="524"/>
    </location>
</feature>
<feature type="compositionally biased region" description="Polar residues" evidence="5">
    <location>
        <begin position="1768"/>
        <end position="1778"/>
    </location>
</feature>
<dbReference type="InterPro" id="IPR035979">
    <property type="entry name" value="RBD_domain_sf"/>
</dbReference>
<feature type="region of interest" description="Disordered" evidence="5">
    <location>
        <begin position="749"/>
        <end position="1319"/>
    </location>
</feature>
<feature type="compositionally biased region" description="Gly residues" evidence="5">
    <location>
        <begin position="1945"/>
        <end position="1959"/>
    </location>
</feature>
<proteinExistence type="inferred from homology"/>
<dbReference type="Pfam" id="PF16608">
    <property type="entry name" value="TNRC6-PABC_bdg"/>
    <property type="match status" value="1"/>
</dbReference>
<dbReference type="PANTHER" id="PTHR13020:SF32">
    <property type="entry name" value="TRINUCLEOTIDE REPEAT-CONTAINING GENE 6B PROTEIN"/>
    <property type="match status" value="1"/>
</dbReference>
<feature type="compositionally biased region" description="Basic and acidic residues" evidence="5">
    <location>
        <begin position="12"/>
        <end position="29"/>
    </location>
</feature>
<comment type="similarity">
    <text evidence="1">Belongs to the GW182 family.</text>
</comment>
<dbReference type="InterPro" id="IPR032226">
    <property type="entry name" value="TNRC6_PABC-bd"/>
</dbReference>
<feature type="compositionally biased region" description="Low complexity" evidence="5">
    <location>
        <begin position="2047"/>
        <end position="2056"/>
    </location>
</feature>
<dbReference type="InterPro" id="IPR012677">
    <property type="entry name" value="Nucleotide-bd_a/b_plait_sf"/>
</dbReference>
<feature type="compositionally biased region" description="Polar residues" evidence="5">
    <location>
        <begin position="1751"/>
        <end position="1761"/>
    </location>
</feature>
<dbReference type="GO" id="GO:0006417">
    <property type="term" value="P:regulation of translation"/>
    <property type="evidence" value="ECO:0007669"/>
    <property type="project" value="UniProtKB-KW"/>
</dbReference>
<dbReference type="GO" id="GO:0035195">
    <property type="term" value="P:miRNA-mediated post-transcriptional gene silencing"/>
    <property type="evidence" value="ECO:0007669"/>
    <property type="project" value="TreeGrafter"/>
</dbReference>
<evidence type="ECO:0000256" key="3">
    <source>
        <dbReference type="ARBA" id="ARBA00022884"/>
    </source>
</evidence>
<dbReference type="GO" id="GO:0000932">
    <property type="term" value="C:P-body"/>
    <property type="evidence" value="ECO:0007669"/>
    <property type="project" value="TreeGrafter"/>
</dbReference>
<feature type="compositionally biased region" description="Polar residues" evidence="5">
    <location>
        <begin position="778"/>
        <end position="801"/>
    </location>
</feature>
<dbReference type="GO" id="GO:0060213">
    <property type="term" value="P:positive regulation of nuclear-transcribed mRNA poly(A) tail shortening"/>
    <property type="evidence" value="ECO:0007669"/>
    <property type="project" value="TreeGrafter"/>
</dbReference>
<keyword evidence="2" id="KW-0810">Translation regulation</keyword>
<evidence type="ECO:0000256" key="2">
    <source>
        <dbReference type="ARBA" id="ARBA00022845"/>
    </source>
</evidence>
<feature type="compositionally biased region" description="Low complexity" evidence="5">
    <location>
        <begin position="1702"/>
        <end position="1713"/>
    </location>
</feature>
<feature type="compositionally biased region" description="Pro residues" evidence="5">
    <location>
        <begin position="1110"/>
        <end position="1126"/>
    </location>
</feature>
<feature type="compositionally biased region" description="Polar residues" evidence="5">
    <location>
        <begin position="689"/>
        <end position="706"/>
    </location>
</feature>
<feature type="compositionally biased region" description="Low complexity" evidence="5">
    <location>
        <begin position="1228"/>
        <end position="1243"/>
    </location>
</feature>
<evidence type="ECO:0000256" key="5">
    <source>
        <dbReference type="SAM" id="MobiDB-lite"/>
    </source>
</evidence>
<feature type="compositionally biased region" description="Gly residues" evidence="5">
    <location>
        <begin position="671"/>
        <end position="685"/>
    </location>
</feature>
<protein>
    <recommendedName>
        <fullName evidence="6">TNRC6 PABC binding domain-containing protein</fullName>
    </recommendedName>
</protein>
<dbReference type="InterPro" id="IPR052068">
    <property type="entry name" value="GW182_domain"/>
</dbReference>
<name>A0AAW1FLK9_ZOAVI</name>
<feature type="compositionally biased region" description="Polar residues" evidence="5">
    <location>
        <begin position="313"/>
        <end position="329"/>
    </location>
</feature>
<organism evidence="7 8">
    <name type="scientific">Zoarces viviparus</name>
    <name type="common">Viviparous eelpout</name>
    <name type="synonym">Blennius viviparus</name>
    <dbReference type="NCBI Taxonomy" id="48416"/>
    <lineage>
        <taxon>Eukaryota</taxon>
        <taxon>Metazoa</taxon>
        <taxon>Chordata</taxon>
        <taxon>Craniata</taxon>
        <taxon>Vertebrata</taxon>
        <taxon>Euteleostomi</taxon>
        <taxon>Actinopterygii</taxon>
        <taxon>Neopterygii</taxon>
        <taxon>Teleostei</taxon>
        <taxon>Neoteleostei</taxon>
        <taxon>Acanthomorphata</taxon>
        <taxon>Eupercaria</taxon>
        <taxon>Perciformes</taxon>
        <taxon>Cottioidei</taxon>
        <taxon>Zoarcales</taxon>
        <taxon>Zoarcidae</taxon>
        <taxon>Zoarcinae</taxon>
        <taxon>Zoarces</taxon>
    </lineage>
</organism>
<keyword evidence="4" id="KW-0943">RNA-mediated gene silencing</keyword>
<feature type="region of interest" description="Disordered" evidence="5">
    <location>
        <begin position="2041"/>
        <end position="2065"/>
    </location>
</feature>
<dbReference type="GO" id="GO:0003723">
    <property type="term" value="F:RNA binding"/>
    <property type="evidence" value="ECO:0007669"/>
    <property type="project" value="UniProtKB-KW"/>
</dbReference>
<dbReference type="Gene3D" id="3.30.70.330">
    <property type="match status" value="1"/>
</dbReference>
<feature type="compositionally biased region" description="Polar residues" evidence="5">
    <location>
        <begin position="1155"/>
        <end position="1168"/>
    </location>
</feature>
<sequence>MEDKKKKKEDKKKRETSQKVPEQKIKVPESAKPSCSQPLATPGSVSPSPGPVAPSSPSPAAAGVSAQVPPGGGNNAKQRTAVANGQPSSSPSGSQSSQQQRYMSREVPPRFRCQQDQKVLLKRGQPPLSSMLLGGGGGEGGAGGAGGGSGWEAAPSLSSQAADDPNANTAGGTDSNLGSSSASPPNSSSSLCVAALSSSSTTTSTYANSTWGAGSGSQSSSQGCGKVIVDGTDLGDWPSILGGAKLSSDRAGGGGGGVQEQDCPGNNNYSSASWSERNIQQKGGAAAAVGGAGNMDNPSSPRSSPLSSSSSLNECVQSSGGVWGSSTPSQVEAGLGSAAFYNSKVSRLLPGPQESPVGGSSSNSSSVPGANFNPNVNPSAWPALVQGGTSSPASDGLPLHSSITSASSFSASTTLIATHSLSSVNQTGLHQQQTEAAVGARSGEQQQQHFGNLGPELGSGGGARGAGPNQEGGGNEGGCRLASVDGEGSGSHSGSSSSSSAASSSWRSMPPVSSDLCTGASQADGWGGGGTGAQGQEGSVWGFGGQGDKAGWGRGNDGSSNTPVVSQGAWEGGSTEAEWGGTAGAVSSSNLAIGSGRGGDGGSSSNSSSSGGSGGIGGSVLQDSASPKFDTMTKAWDNQKGMEGGDGTVGEWGGGGGQGGGTAGGAPSSSSGGGSIAGSGGGGSDNGCKQESASSVNKSPDQTSNAEVALLGMLNRSDLDPRVLSNTGWGQTQIRQNVAWDLATTTGVRNRNDRSTSSSSAFSSATMNTTTSRGPGYPSNTSSITNDPSVGSHTTNLNSGPVTARDGWDGGTTQSTCGPHVHGSTIRKPGKPEEDIEGNQGKAAGGWGDLPPENQGKGWGTEEKKWGDHRGGGRGGGNWREFGEQGSGWADGPEDKGTGGWKGTGRGEAGGWGGDRGQRDSIPGDGRGDGRSRGGSNSDEKGSSWGHLEDGGAQRGGWGGGDVGGGKPHQDWGSSKPHTAAAAAPIPNSQVAPMKAPNQQQHQSQGQQPQGGPIQGGWNSRSNVGGGGPPSKNQNQSPGWSSGPIPQISGGGGDSLEPSGWEEPSPQSISRKMEIDDGTSAWGDPTRFKSKNVNLWDKKSATPGQSHGQQPPPAAPPPSIQQPPPRRQQGMQHSRDTNPGSATVGMWERGAPSVDNGTATWGQSSEASTGWGDQEEPGKASGWGNPSPNSGKSAGNKSMESWGGKGEASVAASRHPSWDEEDDGSGGVWNNSVSQGNSSSFNSGGWGQTHGGKRGNIKSGGGDSWMNPVSRQFSNMGLLGDDPSLDKKMEGDKRGITDYSGEMRRGGRGGGGYRMPSSKDMGPVEMGPYGEKMGGHGVFVGSGGGMPQPRGMHQPGMHPMNPSQGLRAQVPHQFLSAQVPGPMLKQMPSPGGSVGGVVGGVSGVSGVGSVGGVGGVFPPNQISPQQLAMLSNIYPHMQQFHLACQLLLQQQQQQQQQQQLLQNQRKFPQPLRPQPDPQQLARIMAILQQQRQLQQGGVGGGNSKLSPSHLGGGLSKQPMVDPLAHPGMGGPLSDIHAKTQGMYSGLAPGGNLSGLELGPMMGGMKDTGGQQSRFKWMMEGHSPAPSPPDAVLHKNGPLPSAIKGRGGSPYSQYEMLGSDGLGIPPQGSADNWHRTPGSKMGNKPATSSWPPEFQPGVPWKGIQSSGDPESDPYMTPGSVLGSPGPQSLNDSDHQLLRDNIGPNPSLNTSLPSPGAWPYSASDSPLSNAHSTGKYSEYKPSWPPEPIGQNKLWKTNRNSSQLPRPPPGLTNQKQASPSPWGSGGPRLARSWGGGGINQESRFGPGSAWSDGVASRSSCWLLLSNLTPQIDGSTLRTICMQHGPLLTFHLGLTQGSALIRYSSRQEAAKAQGALHMCVLGNTTILAEFVSEEEVARYFAHSQAGGAEGASSGGSAAGGTQGSSGSGTAVASSGGGSPGNERAAAGTTSGGNGNGGGGGGESGAAALGSVRSSGSAWQSLDGTGSSSEASSAQGPGLGIFSQWSTNGAGEGGGVGGVDSGRSGLWGGMTAGYPSSSLWGAPQMEERHQMDSPAALLPGDLLGGGADSI</sequence>
<feature type="region of interest" description="Disordered" evidence="5">
    <location>
        <begin position="1619"/>
        <end position="1806"/>
    </location>
</feature>
<feature type="compositionally biased region" description="Polar residues" evidence="5">
    <location>
        <begin position="156"/>
        <end position="174"/>
    </location>
</feature>
<feature type="compositionally biased region" description="Gly residues" evidence="5">
    <location>
        <begin position="642"/>
        <end position="664"/>
    </location>
</feature>
<accession>A0AAW1FLK9</accession>
<feature type="compositionally biased region" description="Low complexity" evidence="5">
    <location>
        <begin position="1036"/>
        <end position="1048"/>
    </location>
</feature>
<reference evidence="7 8" key="1">
    <citation type="journal article" date="2024" name="Genome Biol. Evol.">
        <title>Chromosome-level genome assembly of the viviparous eelpout Zoarces viviparus.</title>
        <authorList>
            <person name="Fuhrmann N."/>
            <person name="Brasseur M.V."/>
            <person name="Bakowski C.E."/>
            <person name="Podsiadlowski L."/>
            <person name="Prost S."/>
            <person name="Krehenwinkel H."/>
            <person name="Mayer C."/>
        </authorList>
    </citation>
    <scope>NUCLEOTIDE SEQUENCE [LARGE SCALE GENOMIC DNA]</scope>
    <source>
        <strain evidence="7">NO-MEL_2022_Ind0_liver</strain>
    </source>
</reference>
<dbReference type="SUPFAM" id="SSF54928">
    <property type="entry name" value="RNA-binding domain, RBD"/>
    <property type="match status" value="1"/>
</dbReference>
<evidence type="ECO:0000259" key="6">
    <source>
        <dbReference type="Pfam" id="PF16608"/>
    </source>
</evidence>
<feature type="compositionally biased region" description="Low complexity" evidence="5">
    <location>
        <begin position="58"/>
        <end position="69"/>
    </location>
</feature>
<feature type="compositionally biased region" description="Pro residues" evidence="5">
    <location>
        <begin position="48"/>
        <end position="57"/>
    </location>
</feature>
<evidence type="ECO:0000313" key="8">
    <source>
        <dbReference type="Proteomes" id="UP001488805"/>
    </source>
</evidence>
<feature type="compositionally biased region" description="Polar residues" evidence="5">
    <location>
        <begin position="1720"/>
        <end position="1733"/>
    </location>
</feature>
<feature type="compositionally biased region" description="Polar residues" evidence="5">
    <location>
        <begin position="1184"/>
        <end position="1199"/>
    </location>
</feature>
<feature type="compositionally biased region" description="Gly residues" evidence="5">
    <location>
        <begin position="525"/>
        <end position="556"/>
    </location>
</feature>
<dbReference type="EMBL" id="JBCEZU010000056">
    <property type="protein sequence ID" value="KAK9535493.1"/>
    <property type="molecule type" value="Genomic_DNA"/>
</dbReference>
<feature type="compositionally biased region" description="Basic and acidic residues" evidence="5">
    <location>
        <begin position="926"/>
        <end position="952"/>
    </location>
</feature>
<feature type="region of interest" description="Disordered" evidence="5">
    <location>
        <begin position="1904"/>
        <end position="2002"/>
    </location>
</feature>
<feature type="compositionally biased region" description="Gly residues" evidence="5">
    <location>
        <begin position="953"/>
        <end position="967"/>
    </location>
</feature>
<feature type="compositionally biased region" description="Gly residues" evidence="5">
    <location>
        <begin position="1904"/>
        <end position="1922"/>
    </location>
</feature>
<keyword evidence="8" id="KW-1185">Reference proteome</keyword>
<feature type="region of interest" description="Disordered" evidence="5">
    <location>
        <begin position="426"/>
        <end position="706"/>
    </location>
</feature>
<feature type="compositionally biased region" description="Basic residues" evidence="5">
    <location>
        <begin position="1"/>
        <end position="11"/>
    </location>
</feature>
<feature type="compositionally biased region" description="Gly residues" evidence="5">
    <location>
        <begin position="457"/>
        <end position="477"/>
    </location>
</feature>
<feature type="compositionally biased region" description="Low complexity" evidence="5">
    <location>
        <begin position="755"/>
        <end position="772"/>
    </location>
</feature>
<feature type="compositionally biased region" description="Basic and acidic residues" evidence="5">
    <location>
        <begin position="860"/>
        <end position="871"/>
    </location>
</feature>
<feature type="compositionally biased region" description="Polar residues" evidence="5">
    <location>
        <begin position="1967"/>
        <end position="1990"/>
    </location>
</feature>
<feature type="compositionally biased region" description="Polar residues" evidence="5">
    <location>
        <begin position="426"/>
        <end position="435"/>
    </location>
</feature>
<feature type="compositionally biased region" description="Low complexity" evidence="5">
    <location>
        <begin position="298"/>
        <end position="312"/>
    </location>
</feature>
<feature type="compositionally biased region" description="Low complexity" evidence="5">
    <location>
        <begin position="85"/>
        <end position="100"/>
    </location>
</feature>
<comment type="caution">
    <text evidence="7">The sequence shown here is derived from an EMBL/GenBank/DDBJ whole genome shotgun (WGS) entry which is preliminary data.</text>
</comment>
<evidence type="ECO:0000313" key="7">
    <source>
        <dbReference type="EMBL" id="KAK9535493.1"/>
    </source>
</evidence>
<feature type="region of interest" description="Disordered" evidence="5">
    <location>
        <begin position="239"/>
        <end position="329"/>
    </location>
</feature>
<evidence type="ECO:0000256" key="4">
    <source>
        <dbReference type="ARBA" id="ARBA00023158"/>
    </source>
</evidence>
<feature type="compositionally biased region" description="Low complexity" evidence="5">
    <location>
        <begin position="999"/>
        <end position="1012"/>
    </location>
</feature>
<feature type="region of interest" description="Disordered" evidence="5">
    <location>
        <begin position="347"/>
        <end position="403"/>
    </location>
</feature>
<feature type="compositionally biased region" description="Basic and acidic residues" evidence="5">
    <location>
        <begin position="103"/>
        <end position="115"/>
    </location>
</feature>
<dbReference type="PANTHER" id="PTHR13020">
    <property type="entry name" value="TRINUCLEOTIDE REPEAT-CONTAINING GENE 6"/>
    <property type="match status" value="1"/>
</dbReference>
<feature type="compositionally biased region" description="Low complexity" evidence="5">
    <location>
        <begin position="175"/>
        <end position="225"/>
    </location>
</feature>
<dbReference type="Proteomes" id="UP001488805">
    <property type="component" value="Unassembled WGS sequence"/>
</dbReference>
<gene>
    <name evidence="7" type="ORF">VZT92_007870</name>
</gene>
<feature type="region of interest" description="Disordered" evidence="5">
    <location>
        <begin position="1491"/>
        <end position="1534"/>
    </location>
</feature>
<dbReference type="GO" id="GO:0005654">
    <property type="term" value="C:nucleoplasm"/>
    <property type="evidence" value="ECO:0007669"/>
    <property type="project" value="TreeGrafter"/>
</dbReference>